<proteinExistence type="predicted"/>
<keyword evidence="2" id="KW-1185">Reference proteome</keyword>
<gene>
    <name evidence="1" type="ordered locus">Runsl_3178</name>
</gene>
<evidence type="ECO:0000313" key="1">
    <source>
        <dbReference type="EMBL" id="AEI49557.1"/>
    </source>
</evidence>
<dbReference type="EMBL" id="CP002859">
    <property type="protein sequence ID" value="AEI49557.1"/>
    <property type="molecule type" value="Genomic_DNA"/>
</dbReference>
<organism evidence="1 2">
    <name type="scientific">Runella slithyformis (strain ATCC 29530 / DSM 19594 / LMG 11500 / NCIMB 11436 / LSU 4)</name>
    <dbReference type="NCBI Taxonomy" id="761193"/>
    <lineage>
        <taxon>Bacteria</taxon>
        <taxon>Pseudomonadati</taxon>
        <taxon>Bacteroidota</taxon>
        <taxon>Cytophagia</taxon>
        <taxon>Cytophagales</taxon>
        <taxon>Spirosomataceae</taxon>
        <taxon>Runella</taxon>
    </lineage>
</organism>
<sequence>MKTLELNEYGVSEIGQSELLEIDGGAKPKSWTPWALGMWLAEEIISNWDDISKGFNDAVNGKPYNYEKK</sequence>
<dbReference type="AlphaFoldDB" id="A0A7U3ZLS5"/>
<evidence type="ECO:0008006" key="3">
    <source>
        <dbReference type="Google" id="ProtNLM"/>
    </source>
</evidence>
<dbReference type="KEGG" id="rsi:Runsl_3178"/>
<name>A0A7U3ZLS5_RUNSL</name>
<reference evidence="2" key="1">
    <citation type="submission" date="2011-06" db="EMBL/GenBank/DDBJ databases">
        <title>The complete genome of chromosome of Runella slithyformis DSM 19594.</title>
        <authorList>
            <consortium name="US DOE Joint Genome Institute (JGI-PGF)"/>
            <person name="Lucas S."/>
            <person name="Han J."/>
            <person name="Lapidus A."/>
            <person name="Bruce D."/>
            <person name="Goodwin L."/>
            <person name="Pitluck S."/>
            <person name="Peters L."/>
            <person name="Kyrpides N."/>
            <person name="Mavromatis K."/>
            <person name="Ivanova N."/>
            <person name="Ovchinnikova G."/>
            <person name="Zhang X."/>
            <person name="Misra M."/>
            <person name="Detter J.C."/>
            <person name="Tapia R."/>
            <person name="Han C."/>
            <person name="Land M."/>
            <person name="Hauser L."/>
            <person name="Markowitz V."/>
            <person name="Cheng J.-F."/>
            <person name="Hugenholtz P."/>
            <person name="Woyke T."/>
            <person name="Wu D."/>
            <person name="Tindall B."/>
            <person name="Faehrich R."/>
            <person name="Brambilla E."/>
            <person name="Klenk H.-P."/>
            <person name="Eisen J.A."/>
        </authorList>
    </citation>
    <scope>NUCLEOTIDE SEQUENCE [LARGE SCALE GENOMIC DNA]</scope>
    <source>
        <strain evidence="2">ATCC 29530 / DSM 19594 / LMG 11500 / NCIMB 11436 / LSU 4</strain>
    </source>
</reference>
<reference evidence="1 2" key="2">
    <citation type="journal article" date="2012" name="Stand. Genomic Sci.">
        <title>Complete genome sequence of the aquatic bacterium Runella slithyformis type strain (LSU 4(T)).</title>
        <authorList>
            <person name="Copeland A."/>
            <person name="Zhang X."/>
            <person name="Misra M."/>
            <person name="Lapidus A."/>
            <person name="Nolan M."/>
            <person name="Lucas S."/>
            <person name="Deshpande S."/>
            <person name="Cheng J.F."/>
            <person name="Tapia R."/>
            <person name="Goodwin L.A."/>
            <person name="Pitluck S."/>
            <person name="Liolios K."/>
            <person name="Pagani I."/>
            <person name="Ivanova N."/>
            <person name="Mikhailova N."/>
            <person name="Pati A."/>
            <person name="Chen A."/>
            <person name="Palaniappan K."/>
            <person name="Land M."/>
            <person name="Hauser L."/>
            <person name="Pan C."/>
            <person name="Jeffries C.D."/>
            <person name="Detter J.C."/>
            <person name="Brambilla E.M."/>
            <person name="Rohde M."/>
            <person name="Djao O.D."/>
            <person name="Goker M."/>
            <person name="Sikorski J."/>
            <person name="Tindall B.J."/>
            <person name="Woyke T."/>
            <person name="Bristow J."/>
            <person name="Eisen J.A."/>
            <person name="Markowitz V."/>
            <person name="Hugenholtz P."/>
            <person name="Kyrpides N.C."/>
            <person name="Klenk H.P."/>
            <person name="Mavromatis K."/>
        </authorList>
    </citation>
    <scope>NUCLEOTIDE SEQUENCE [LARGE SCALE GENOMIC DNA]</scope>
    <source>
        <strain evidence="2">ATCC 29530 / DSM 19594 / LMG 11500 / NCIMB 11436 / LSU 4</strain>
    </source>
</reference>
<evidence type="ECO:0000313" key="2">
    <source>
        <dbReference type="Proteomes" id="UP000000493"/>
    </source>
</evidence>
<accession>A0A7U3ZLS5</accession>
<protein>
    <recommendedName>
        <fullName evidence="3">Class IIb bacteriocin, lactobin A/cerein 7B family</fullName>
    </recommendedName>
</protein>
<dbReference type="Proteomes" id="UP000000493">
    <property type="component" value="Chromosome"/>
</dbReference>
<dbReference type="RefSeq" id="WP_013928864.1">
    <property type="nucleotide sequence ID" value="NC_015703.1"/>
</dbReference>